<feature type="compositionally biased region" description="Acidic residues" evidence="1">
    <location>
        <begin position="16"/>
        <end position="31"/>
    </location>
</feature>
<evidence type="ECO:0000313" key="3">
    <source>
        <dbReference type="Proteomes" id="UP000073492"/>
    </source>
</evidence>
<sequence length="125" mass="14158">MVEETDGLQISPVTGSEDDIRAEEDGADEADESRGGNEQVRECGVVGQGKEGELESEVDIAVVEDEDERSHRKQDMLRRRLRSPEKLRLHHRHGLSYQHKHKILVLGIRICWLICGHDHTCPLAN</sequence>
<accession>A0A139I6A0</accession>
<keyword evidence="3" id="KW-1185">Reference proteome</keyword>
<feature type="region of interest" description="Disordered" evidence="1">
    <location>
        <begin position="1"/>
        <end position="56"/>
    </location>
</feature>
<name>A0A139I6A0_9PEZI</name>
<feature type="compositionally biased region" description="Basic and acidic residues" evidence="1">
    <location>
        <begin position="32"/>
        <end position="41"/>
    </location>
</feature>
<protein>
    <submittedName>
        <fullName evidence="2">Uncharacterized protein</fullName>
    </submittedName>
</protein>
<dbReference type="Proteomes" id="UP000073492">
    <property type="component" value="Unassembled WGS sequence"/>
</dbReference>
<evidence type="ECO:0000313" key="2">
    <source>
        <dbReference type="EMBL" id="KXT10280.1"/>
    </source>
</evidence>
<dbReference type="EMBL" id="LFZO01000270">
    <property type="protein sequence ID" value="KXT10280.1"/>
    <property type="molecule type" value="Genomic_DNA"/>
</dbReference>
<evidence type="ECO:0000256" key="1">
    <source>
        <dbReference type="SAM" id="MobiDB-lite"/>
    </source>
</evidence>
<gene>
    <name evidence="2" type="ORF">AC579_1313</name>
</gene>
<organism evidence="2 3">
    <name type="scientific">Pseudocercospora musae</name>
    <dbReference type="NCBI Taxonomy" id="113226"/>
    <lineage>
        <taxon>Eukaryota</taxon>
        <taxon>Fungi</taxon>
        <taxon>Dikarya</taxon>
        <taxon>Ascomycota</taxon>
        <taxon>Pezizomycotina</taxon>
        <taxon>Dothideomycetes</taxon>
        <taxon>Dothideomycetidae</taxon>
        <taxon>Mycosphaerellales</taxon>
        <taxon>Mycosphaerellaceae</taxon>
        <taxon>Pseudocercospora</taxon>
    </lineage>
</organism>
<reference evidence="2 3" key="1">
    <citation type="submission" date="2015-07" db="EMBL/GenBank/DDBJ databases">
        <title>Comparative genomics of the Sigatoka disease complex on banana suggests a link between parallel evolutionary changes in Pseudocercospora fijiensis and Pseudocercospora eumusae and increased virulence on the banana host.</title>
        <authorList>
            <person name="Chang T.-C."/>
            <person name="Salvucci A."/>
            <person name="Crous P.W."/>
            <person name="Stergiopoulos I."/>
        </authorList>
    </citation>
    <scope>NUCLEOTIDE SEQUENCE [LARGE SCALE GENOMIC DNA]</scope>
    <source>
        <strain evidence="2 3">CBS 116634</strain>
    </source>
</reference>
<proteinExistence type="predicted"/>
<dbReference type="AlphaFoldDB" id="A0A139I6A0"/>
<comment type="caution">
    <text evidence="2">The sequence shown here is derived from an EMBL/GenBank/DDBJ whole genome shotgun (WGS) entry which is preliminary data.</text>
</comment>